<gene>
    <name evidence="2" type="ORF">LY71_10959</name>
</gene>
<dbReference type="Gene3D" id="3.40.50.720">
    <property type="entry name" value="NAD(P)-binding Rossmann-like Domain"/>
    <property type="match status" value="1"/>
</dbReference>
<dbReference type="InterPro" id="IPR016040">
    <property type="entry name" value="NAD(P)-bd_dom"/>
</dbReference>
<dbReference type="Proteomes" id="UP000239210">
    <property type="component" value="Unassembled WGS sequence"/>
</dbReference>
<evidence type="ECO:0000259" key="1">
    <source>
        <dbReference type="Pfam" id="PF13460"/>
    </source>
</evidence>
<evidence type="ECO:0000313" key="2">
    <source>
        <dbReference type="EMBL" id="PRY48422.1"/>
    </source>
</evidence>
<feature type="domain" description="NAD(P)-binding" evidence="1">
    <location>
        <begin position="7"/>
        <end position="192"/>
    </location>
</feature>
<proteinExistence type="predicted"/>
<comment type="caution">
    <text evidence="2">The sequence shown here is derived from an EMBL/GenBank/DDBJ whole genome shotgun (WGS) entry which is preliminary data.</text>
</comment>
<dbReference type="SUPFAM" id="SSF51735">
    <property type="entry name" value="NAD(P)-binding Rossmann-fold domains"/>
    <property type="match status" value="1"/>
</dbReference>
<dbReference type="InterPro" id="IPR036291">
    <property type="entry name" value="NAD(P)-bd_dom_sf"/>
</dbReference>
<organism evidence="2 3">
    <name type="scientific">Geodermatophilus tzadiensis</name>
    <dbReference type="NCBI Taxonomy" id="1137988"/>
    <lineage>
        <taxon>Bacteria</taxon>
        <taxon>Bacillati</taxon>
        <taxon>Actinomycetota</taxon>
        <taxon>Actinomycetes</taxon>
        <taxon>Geodermatophilales</taxon>
        <taxon>Geodermatophilaceae</taxon>
        <taxon>Geodermatophilus</taxon>
    </lineage>
</organism>
<dbReference type="OrthoDB" id="3191258at2"/>
<name>A0A2T0TRS4_9ACTN</name>
<protein>
    <submittedName>
        <fullName evidence="2">Putative NADH-flavin reductase</fullName>
    </submittedName>
</protein>
<dbReference type="EMBL" id="PVTG01000009">
    <property type="protein sequence ID" value="PRY48422.1"/>
    <property type="molecule type" value="Genomic_DNA"/>
</dbReference>
<reference evidence="2 3" key="1">
    <citation type="submission" date="2018-03" db="EMBL/GenBank/DDBJ databases">
        <title>Genomic Encyclopedia of Archaeal and Bacterial Type Strains, Phase II (KMG-II): from individual species to whole genera.</title>
        <authorList>
            <person name="Goeker M."/>
        </authorList>
    </citation>
    <scope>NUCLEOTIDE SEQUENCE [LARGE SCALE GENOMIC DNA]</scope>
    <source>
        <strain evidence="2 3">DSM 45416</strain>
    </source>
</reference>
<dbReference type="AlphaFoldDB" id="A0A2T0TRS4"/>
<dbReference type="RefSeq" id="WP_106278077.1">
    <property type="nucleotide sequence ID" value="NZ_PVTG01000009.1"/>
</dbReference>
<evidence type="ECO:0000313" key="3">
    <source>
        <dbReference type="Proteomes" id="UP000239210"/>
    </source>
</evidence>
<dbReference type="PANTHER" id="PTHR15020:SF50">
    <property type="entry name" value="UPF0659 PROTEIN YMR090W"/>
    <property type="match status" value="1"/>
</dbReference>
<keyword evidence="3" id="KW-1185">Reference proteome</keyword>
<dbReference type="Pfam" id="PF13460">
    <property type="entry name" value="NAD_binding_10"/>
    <property type="match status" value="1"/>
</dbReference>
<dbReference type="PANTHER" id="PTHR15020">
    <property type="entry name" value="FLAVIN REDUCTASE-RELATED"/>
    <property type="match status" value="1"/>
</dbReference>
<sequence>MRVVVLGAAGGVGRAAVRLAGERGHAVLAVARTPAGEGTAEELAGDVRDAGLPARAVAGADAVLWCVGVTRRSGGDVGRAALPLLVAAMTGAGVRRFVGVSGAGADLPGDRKGAGARLVSGLTHRLARDLVVDKEGEHAVLAASPLDWTQVRPPRLVDRPGTGRYRLTDAAPGLRAAAVSKADVALAMVELAEGREWLHAAPFVVAEGR</sequence>
<accession>A0A2T0TRS4</accession>